<dbReference type="AlphaFoldDB" id="A0A0G0UHW0"/>
<proteinExistence type="predicted"/>
<evidence type="ECO:0000256" key="2">
    <source>
        <dbReference type="SAM" id="SignalP"/>
    </source>
</evidence>
<keyword evidence="2" id="KW-0732">Signal</keyword>
<feature type="chain" id="PRO_5002534715" evidence="2">
    <location>
        <begin position="42"/>
        <end position="534"/>
    </location>
</feature>
<feature type="region of interest" description="Disordered" evidence="1">
    <location>
        <begin position="168"/>
        <end position="194"/>
    </location>
</feature>
<comment type="caution">
    <text evidence="3">The sequence shown here is derived from an EMBL/GenBank/DDBJ whole genome shotgun (WGS) entry which is preliminary data.</text>
</comment>
<evidence type="ECO:0000256" key="1">
    <source>
        <dbReference type="SAM" id="MobiDB-lite"/>
    </source>
</evidence>
<gene>
    <name evidence="3" type="ORF">UU35_C0006G0039</name>
</gene>
<dbReference type="EMBL" id="LCAH01000006">
    <property type="protein sequence ID" value="KKR87086.1"/>
    <property type="molecule type" value="Genomic_DNA"/>
</dbReference>
<reference evidence="3 4" key="1">
    <citation type="journal article" date="2015" name="Nature">
        <title>rRNA introns, odd ribosomes, and small enigmatic genomes across a large radiation of phyla.</title>
        <authorList>
            <person name="Brown C.T."/>
            <person name="Hug L.A."/>
            <person name="Thomas B.C."/>
            <person name="Sharon I."/>
            <person name="Castelle C.J."/>
            <person name="Singh A."/>
            <person name="Wilkins M.J."/>
            <person name="Williams K.H."/>
            <person name="Banfield J.F."/>
        </authorList>
    </citation>
    <scope>NUCLEOTIDE SEQUENCE [LARGE SCALE GENOMIC DNA]</scope>
</reference>
<dbReference type="Proteomes" id="UP000034616">
    <property type="component" value="Unassembled WGS sequence"/>
</dbReference>
<accession>A0A0G0UHW0</accession>
<sequence length="534" mass="57097">NRSPRFLWGYGGRQVKSLMTALLAGLVLSFAFGTTVNSAHAQTTPPAPLTVDAATAANDLKESVDICWSVDPFGLKAKPAYQVTVTNCGKTTKVTSEKAVRREYSLQFSACNTSPHDNGAMWDQDACACGYDNNSDGTIDEILTWNSRYLSFEDSSVLEARQRRLNQATRPKNPGPLYRTVFGQGGTPTKPTDGLVTRSAAQARTLYGEGGTATDPKSDGLVSRVGVVEDGLEDVQDRTGDLEALIYGQNGSFETPSERSLVGVVDGVARELEDVWKTVDNQRNDLRVVVDSLKTGGVVEKRIAENTETVREHSVTLYGEENGELGTPAEPKPGSLVYDQATGPEFAIGAGISLGLNSQRTYTLLTNDGTYRNRLRGPFNAGIGFKLQLGAKVTPKMNIGVGTFVSGLGEYTQYSAGKDRTVPGLQITPFAYIGRKVGQRDTVEGLLAPSWHFTGLNSTSTTQVSGVGGMVGIQYRREYGDTNSRLRKSCGATFVIGPEVITISTPDGGFDSGVGASGFLAFGCDAGLKSRTQK</sequence>
<feature type="non-terminal residue" evidence="3">
    <location>
        <position position="1"/>
    </location>
</feature>
<feature type="signal peptide" evidence="2">
    <location>
        <begin position="1"/>
        <end position="41"/>
    </location>
</feature>
<evidence type="ECO:0000313" key="4">
    <source>
        <dbReference type="Proteomes" id="UP000034616"/>
    </source>
</evidence>
<protein>
    <submittedName>
        <fullName evidence="3">Uncharacterized protein</fullName>
    </submittedName>
</protein>
<organism evidence="3 4">
    <name type="scientific">Candidatus Uhrbacteria bacterium GW2011_GWC2_41_11</name>
    <dbReference type="NCBI Taxonomy" id="1618985"/>
    <lineage>
        <taxon>Bacteria</taxon>
        <taxon>Candidatus Uhriibacteriota</taxon>
    </lineage>
</organism>
<evidence type="ECO:0000313" key="3">
    <source>
        <dbReference type="EMBL" id="KKR87086.1"/>
    </source>
</evidence>
<name>A0A0G0UHW0_9BACT</name>